<proteinExistence type="predicted"/>
<evidence type="ECO:0000313" key="2">
    <source>
        <dbReference type="EMBL" id="MBB5349177.1"/>
    </source>
</evidence>
<dbReference type="EMBL" id="JACHEO010000020">
    <property type="protein sequence ID" value="MBB5349177.1"/>
    <property type="molecule type" value="Genomic_DNA"/>
</dbReference>
<gene>
    <name evidence="2" type="ORF">HNQ81_002928</name>
</gene>
<comment type="caution">
    <text evidence="2">The sequence shown here is derived from an EMBL/GenBank/DDBJ whole genome shotgun (WGS) entry which is preliminary data.</text>
</comment>
<keyword evidence="3" id="KW-1185">Reference proteome</keyword>
<evidence type="ECO:0000259" key="1">
    <source>
        <dbReference type="Pfam" id="PF14361"/>
    </source>
</evidence>
<sequence length="180" mass="20672">MDLAEAFRNYKDKIVDQWVDYTLSTYQASSFFKKERDMFANPVGGNIREALKKLFSLLVKGAGTEQMIPPLEQILKIRSIQEFSPSQAVAPLNAVKHITREILAADKERRHLVSELYDFEFAVDLAILAAFDIYMQCRERLYQTRIQEIKTGTHILTDSRCPSSLQKNKVQDSIPKVESI</sequence>
<organism evidence="2 3">
    <name type="scientific">Desulfoprunum benzoelyticum</name>
    <dbReference type="NCBI Taxonomy" id="1506996"/>
    <lineage>
        <taxon>Bacteria</taxon>
        <taxon>Pseudomonadati</taxon>
        <taxon>Thermodesulfobacteriota</taxon>
        <taxon>Desulfobulbia</taxon>
        <taxon>Desulfobulbales</taxon>
        <taxon>Desulfobulbaceae</taxon>
        <taxon>Desulfoprunum</taxon>
    </lineage>
</organism>
<dbReference type="Proteomes" id="UP000539642">
    <property type="component" value="Unassembled WGS sequence"/>
</dbReference>
<feature type="domain" description="RsbT co-antagonist protein RsbRD N-terminal" evidence="1">
    <location>
        <begin position="12"/>
        <end position="148"/>
    </location>
</feature>
<dbReference type="RefSeq" id="WP_183351984.1">
    <property type="nucleotide sequence ID" value="NZ_JACHEO010000020.1"/>
</dbReference>
<dbReference type="AlphaFoldDB" id="A0A840USI8"/>
<protein>
    <recommendedName>
        <fullName evidence="1">RsbT co-antagonist protein RsbRD N-terminal domain-containing protein</fullName>
    </recommendedName>
</protein>
<dbReference type="Pfam" id="PF14361">
    <property type="entry name" value="RsbRD_N"/>
    <property type="match status" value="1"/>
</dbReference>
<evidence type="ECO:0000313" key="3">
    <source>
        <dbReference type="Proteomes" id="UP000539642"/>
    </source>
</evidence>
<dbReference type="InterPro" id="IPR025751">
    <property type="entry name" value="RsbRD_N_dom"/>
</dbReference>
<accession>A0A840USI8</accession>
<name>A0A840USI8_9BACT</name>
<reference evidence="2 3" key="1">
    <citation type="submission" date="2020-08" db="EMBL/GenBank/DDBJ databases">
        <title>Genomic Encyclopedia of Type Strains, Phase IV (KMG-IV): sequencing the most valuable type-strain genomes for metagenomic binning, comparative biology and taxonomic classification.</title>
        <authorList>
            <person name="Goeker M."/>
        </authorList>
    </citation>
    <scope>NUCLEOTIDE SEQUENCE [LARGE SCALE GENOMIC DNA]</scope>
    <source>
        <strain evidence="2 3">DSM 28570</strain>
    </source>
</reference>